<accession>A0ABR1F585</accession>
<organism evidence="2 3">
    <name type="scientific">Myxozyma melibiosi</name>
    <dbReference type="NCBI Taxonomy" id="54550"/>
    <lineage>
        <taxon>Eukaryota</taxon>
        <taxon>Fungi</taxon>
        <taxon>Dikarya</taxon>
        <taxon>Ascomycota</taxon>
        <taxon>Saccharomycotina</taxon>
        <taxon>Lipomycetes</taxon>
        <taxon>Lipomycetales</taxon>
        <taxon>Lipomycetaceae</taxon>
        <taxon>Myxozyma</taxon>
    </lineage>
</organism>
<feature type="region of interest" description="Disordered" evidence="1">
    <location>
        <begin position="1"/>
        <end position="95"/>
    </location>
</feature>
<sequence>MQAPIKLSAAPEPNDDIDIWHQSPSEWRRSQSLEQRMARAKGVSDVKQSRRRHSMPVPVRAATSRSTAAAGAGAVKRRQESVAELRPRKRQRHSIATSTVLQNSIDMHSLFPPIGTCAKSASSDKSVKTVESIEDFQPVQQTRRFGADLTNIPSSPPVQRKTETAKIDGVLGYTSSSRLPLQTNVGGRGASARSAQRSSRSNIASKEDSEIDLRKKIDEFLGAVMASELNALTRNSTTMVRVLVNDDTPEDVKEQCRDYLKRQDQMRKVVESSIDRFGVQIAAMKEMLASCVTFSNSLAPTLTQYLPRADAQSRADADGKARR</sequence>
<feature type="region of interest" description="Disordered" evidence="1">
    <location>
        <begin position="178"/>
        <end position="208"/>
    </location>
</feature>
<evidence type="ECO:0000313" key="3">
    <source>
        <dbReference type="Proteomes" id="UP001498771"/>
    </source>
</evidence>
<evidence type="ECO:0000313" key="2">
    <source>
        <dbReference type="EMBL" id="KAK7205012.1"/>
    </source>
</evidence>
<proteinExistence type="predicted"/>
<feature type="compositionally biased region" description="Low complexity" evidence="1">
    <location>
        <begin position="190"/>
        <end position="201"/>
    </location>
</feature>
<keyword evidence="3" id="KW-1185">Reference proteome</keyword>
<evidence type="ECO:0000256" key="1">
    <source>
        <dbReference type="SAM" id="MobiDB-lite"/>
    </source>
</evidence>
<dbReference type="Proteomes" id="UP001498771">
    <property type="component" value="Unassembled WGS sequence"/>
</dbReference>
<gene>
    <name evidence="2" type="ORF">BZA70DRAFT_278857</name>
</gene>
<reference evidence="2 3" key="1">
    <citation type="submission" date="2024-03" db="EMBL/GenBank/DDBJ databases">
        <title>Genome-scale model development and genomic sequencing of the oleaginous clade Lipomyces.</title>
        <authorList>
            <consortium name="Lawrence Berkeley National Laboratory"/>
            <person name="Czajka J.J."/>
            <person name="Han Y."/>
            <person name="Kim J."/>
            <person name="Mondo S.J."/>
            <person name="Hofstad B.A."/>
            <person name="Robles A."/>
            <person name="Haridas S."/>
            <person name="Riley R."/>
            <person name="LaButti K."/>
            <person name="Pangilinan J."/>
            <person name="Andreopoulos W."/>
            <person name="Lipzen A."/>
            <person name="Yan J."/>
            <person name="Wang M."/>
            <person name="Ng V."/>
            <person name="Grigoriev I.V."/>
            <person name="Spatafora J.W."/>
            <person name="Magnuson J.K."/>
            <person name="Baker S.E."/>
            <person name="Pomraning K.R."/>
        </authorList>
    </citation>
    <scope>NUCLEOTIDE SEQUENCE [LARGE SCALE GENOMIC DNA]</scope>
    <source>
        <strain evidence="2 3">Phaff 52-87</strain>
    </source>
</reference>
<dbReference type="GeneID" id="90038187"/>
<feature type="compositionally biased region" description="Basic and acidic residues" evidence="1">
    <location>
        <begin position="77"/>
        <end position="86"/>
    </location>
</feature>
<dbReference type="EMBL" id="JBBJBU010000006">
    <property type="protein sequence ID" value="KAK7205012.1"/>
    <property type="molecule type" value="Genomic_DNA"/>
</dbReference>
<name>A0ABR1F585_9ASCO</name>
<comment type="caution">
    <text evidence="2">The sequence shown here is derived from an EMBL/GenBank/DDBJ whole genome shotgun (WGS) entry which is preliminary data.</text>
</comment>
<protein>
    <submittedName>
        <fullName evidence="2">Uncharacterized protein</fullName>
    </submittedName>
</protein>
<dbReference type="RefSeq" id="XP_064768045.1">
    <property type="nucleotide sequence ID" value="XM_064912675.1"/>
</dbReference>
<feature type="compositionally biased region" description="Low complexity" evidence="1">
    <location>
        <begin position="60"/>
        <end position="74"/>
    </location>
</feature>